<comment type="caution">
    <text evidence="2">The sequence shown here is derived from an EMBL/GenBank/DDBJ whole genome shotgun (WGS) entry which is preliminary data.</text>
</comment>
<evidence type="ECO:0000313" key="3">
    <source>
        <dbReference type="Proteomes" id="UP001314903"/>
    </source>
</evidence>
<keyword evidence="1" id="KW-0812">Transmembrane</keyword>
<gene>
    <name evidence="2" type="ORF">J2Z35_002006</name>
</gene>
<proteinExistence type="predicted"/>
<reference evidence="2 3" key="1">
    <citation type="submission" date="2021-03" db="EMBL/GenBank/DDBJ databases">
        <title>Genomic Encyclopedia of Type Strains, Phase IV (KMG-IV): sequencing the most valuable type-strain genomes for metagenomic binning, comparative biology and taxonomic classification.</title>
        <authorList>
            <person name="Goeker M."/>
        </authorList>
    </citation>
    <scope>NUCLEOTIDE SEQUENCE [LARGE SCALE GENOMIC DNA]</scope>
    <source>
        <strain evidence="2 3">DSM 27512</strain>
    </source>
</reference>
<keyword evidence="2" id="KW-0131">Cell cycle</keyword>
<name>A0ABS4KKC3_9FIRM</name>
<accession>A0ABS4KKC3</accession>
<dbReference type="Proteomes" id="UP001314903">
    <property type="component" value="Unassembled WGS sequence"/>
</dbReference>
<keyword evidence="1" id="KW-1133">Transmembrane helix</keyword>
<sequence length="59" mass="6946">MRIGIIFMVLIAVLIMAYIILAIYNAYKLNKRIDRLNFKIEKLMIPLERLHLSGGKNER</sequence>
<evidence type="ECO:0000313" key="2">
    <source>
        <dbReference type="EMBL" id="MBP2028205.1"/>
    </source>
</evidence>
<organism evidence="2 3">
    <name type="scientific">Acetoanaerobium pronyense</name>
    <dbReference type="NCBI Taxonomy" id="1482736"/>
    <lineage>
        <taxon>Bacteria</taxon>
        <taxon>Bacillati</taxon>
        <taxon>Bacillota</taxon>
        <taxon>Clostridia</taxon>
        <taxon>Peptostreptococcales</taxon>
        <taxon>Filifactoraceae</taxon>
        <taxon>Acetoanaerobium</taxon>
    </lineage>
</organism>
<keyword evidence="1" id="KW-0472">Membrane</keyword>
<dbReference type="RefSeq" id="WP_209661258.1">
    <property type="nucleotide sequence ID" value="NZ_JAGGLI010000023.1"/>
</dbReference>
<keyword evidence="2" id="KW-0132">Cell division</keyword>
<protein>
    <submittedName>
        <fullName evidence="2">Cell division protein FtsL</fullName>
    </submittedName>
</protein>
<dbReference type="GO" id="GO:0051301">
    <property type="term" value="P:cell division"/>
    <property type="evidence" value="ECO:0007669"/>
    <property type="project" value="UniProtKB-KW"/>
</dbReference>
<dbReference type="EMBL" id="JAGGLI010000023">
    <property type="protein sequence ID" value="MBP2028205.1"/>
    <property type="molecule type" value="Genomic_DNA"/>
</dbReference>
<keyword evidence="3" id="KW-1185">Reference proteome</keyword>
<evidence type="ECO:0000256" key="1">
    <source>
        <dbReference type="SAM" id="Phobius"/>
    </source>
</evidence>
<feature type="transmembrane region" description="Helical" evidence="1">
    <location>
        <begin position="6"/>
        <end position="27"/>
    </location>
</feature>